<sequence>MFTDAVLDYIDSNGPHPVLQMYFGTVYLSCATLFRSILGGTDWDIAADALEEIDMLWVQLFHLYIAFCGFAVLNVMTGVFVNSAVKTRERDHETLIQNKQKFMDLVSKHLESNMELFSRSRQSFWRKRPLFGHQPCLALVSVCWSVCARKALVKRTGLNQRLRRLLSTATKGNFAWNRYFSGICYSFLFNRIYLFTIFLLLLLLLLFASAVAFCFCFCFCFCFLLLLLRSAFAFASALAFAPASASFFPAAFALVPASAFAIANRQLEALQVPLQVASFVYCAFLL</sequence>
<evidence type="ECO:0000256" key="1">
    <source>
        <dbReference type="SAM" id="Phobius"/>
    </source>
</evidence>
<keyword evidence="1" id="KW-0472">Membrane</keyword>
<dbReference type="EMBL" id="CAXAMM010043151">
    <property type="protein sequence ID" value="CAK9108774.1"/>
    <property type="molecule type" value="Genomic_DNA"/>
</dbReference>
<dbReference type="Gene3D" id="1.10.287.70">
    <property type="match status" value="1"/>
</dbReference>
<keyword evidence="1" id="KW-0812">Transmembrane</keyword>
<accession>A0ABP0S916</accession>
<feature type="transmembrane region" description="Helical" evidence="1">
    <location>
        <begin position="193"/>
        <end position="226"/>
    </location>
</feature>
<organism evidence="2 3">
    <name type="scientific">Durusdinium trenchii</name>
    <dbReference type="NCBI Taxonomy" id="1381693"/>
    <lineage>
        <taxon>Eukaryota</taxon>
        <taxon>Sar</taxon>
        <taxon>Alveolata</taxon>
        <taxon>Dinophyceae</taxon>
        <taxon>Suessiales</taxon>
        <taxon>Symbiodiniaceae</taxon>
        <taxon>Durusdinium</taxon>
    </lineage>
</organism>
<evidence type="ECO:0000313" key="2">
    <source>
        <dbReference type="EMBL" id="CAK9108774.1"/>
    </source>
</evidence>
<gene>
    <name evidence="2" type="ORF">SCF082_LOCUS50580</name>
</gene>
<reference evidence="2 3" key="1">
    <citation type="submission" date="2024-02" db="EMBL/GenBank/DDBJ databases">
        <authorList>
            <person name="Chen Y."/>
            <person name="Shah S."/>
            <person name="Dougan E. K."/>
            <person name="Thang M."/>
            <person name="Chan C."/>
        </authorList>
    </citation>
    <scope>NUCLEOTIDE SEQUENCE [LARGE SCALE GENOMIC DNA]</scope>
</reference>
<dbReference type="Proteomes" id="UP001642464">
    <property type="component" value="Unassembled WGS sequence"/>
</dbReference>
<comment type="caution">
    <text evidence="2">The sequence shown here is derived from an EMBL/GenBank/DDBJ whole genome shotgun (WGS) entry which is preliminary data.</text>
</comment>
<name>A0ABP0S916_9DINO</name>
<proteinExistence type="predicted"/>
<feature type="transmembrane region" description="Helical" evidence="1">
    <location>
        <begin position="232"/>
        <end position="255"/>
    </location>
</feature>
<protein>
    <submittedName>
        <fullName evidence="2">Voltage-dependent T-type calcium channel subunit alpha-1H</fullName>
    </submittedName>
</protein>
<evidence type="ECO:0000313" key="3">
    <source>
        <dbReference type="Proteomes" id="UP001642464"/>
    </source>
</evidence>
<feature type="transmembrane region" description="Helical" evidence="1">
    <location>
        <begin position="61"/>
        <end position="81"/>
    </location>
</feature>
<keyword evidence="3" id="KW-1185">Reference proteome</keyword>
<keyword evidence="1" id="KW-1133">Transmembrane helix</keyword>